<gene>
    <name evidence="1" type="ORF">BXY82_0606</name>
</gene>
<dbReference type="Proteomes" id="UP000294689">
    <property type="component" value="Unassembled WGS sequence"/>
</dbReference>
<keyword evidence="2" id="KW-1185">Reference proteome</keyword>
<comment type="caution">
    <text evidence="1">The sequence shown here is derived from an EMBL/GenBank/DDBJ whole genome shotgun (WGS) entry which is preliminary data.</text>
</comment>
<reference evidence="1 2" key="1">
    <citation type="submission" date="2019-03" db="EMBL/GenBank/DDBJ databases">
        <title>Genomic Encyclopedia of Archaeal and Bacterial Type Strains, Phase II (KMG-II): from individual species to whole genera.</title>
        <authorList>
            <person name="Goeker M."/>
        </authorList>
    </citation>
    <scope>NUCLEOTIDE SEQUENCE [LARGE SCALE GENOMIC DNA]</scope>
    <source>
        <strain evidence="1 2">DSM 28135</strain>
    </source>
</reference>
<dbReference type="OrthoDB" id="1164995at2"/>
<organism evidence="1 2">
    <name type="scientific">Gelidibacter sediminis</name>
    <dbReference type="NCBI Taxonomy" id="1608710"/>
    <lineage>
        <taxon>Bacteria</taxon>
        <taxon>Pseudomonadati</taxon>
        <taxon>Bacteroidota</taxon>
        <taxon>Flavobacteriia</taxon>
        <taxon>Flavobacteriales</taxon>
        <taxon>Flavobacteriaceae</taxon>
        <taxon>Gelidibacter</taxon>
    </lineage>
</organism>
<accession>A0A4R7Q6R1</accession>
<dbReference type="AlphaFoldDB" id="A0A4R7Q6R1"/>
<dbReference type="RefSeq" id="WP_133756681.1">
    <property type="nucleotide sequence ID" value="NZ_SOBW01000007.1"/>
</dbReference>
<name>A0A4R7Q6R1_9FLAO</name>
<dbReference type="EMBL" id="SOBW01000007">
    <property type="protein sequence ID" value="TDU43198.1"/>
    <property type="molecule type" value="Genomic_DNA"/>
</dbReference>
<protein>
    <submittedName>
        <fullName evidence="1">Uncharacterized protein</fullName>
    </submittedName>
</protein>
<proteinExistence type="predicted"/>
<evidence type="ECO:0000313" key="2">
    <source>
        <dbReference type="Proteomes" id="UP000294689"/>
    </source>
</evidence>
<sequence>MNYYTINTSDDLKIIGHYPQTRIRVDTGENVRVDGYLAMKANDFPDFVPNFKLELHHKAKPTNFLPKNPASFGWIIDTKFKMILDNYNLPKHHYYKVKVYQNNKILDYYWLHYIVDDFWDFIDTDKSYVEVFKFETPFDIKVIKNIPIISQKQIIEEEEKYDYGNIRIGSIKMNKHFPKYDLYQTRCINYNTIISENLRNDLIKEGMTGFETKLYDKFETTD</sequence>
<evidence type="ECO:0000313" key="1">
    <source>
        <dbReference type="EMBL" id="TDU43198.1"/>
    </source>
</evidence>